<dbReference type="PANTHER" id="PTHR14234">
    <property type="entry name" value="RIM BINDING PROTEIN-RELATED"/>
    <property type="match status" value="1"/>
</dbReference>
<dbReference type="Gene3D" id="2.30.30.40">
    <property type="entry name" value="SH3 Domains"/>
    <property type="match status" value="1"/>
</dbReference>
<dbReference type="InterPro" id="IPR040325">
    <property type="entry name" value="RIMBP1/2/3"/>
</dbReference>
<dbReference type="GO" id="GO:0007274">
    <property type="term" value="P:neuromuscular synaptic transmission"/>
    <property type="evidence" value="ECO:0007669"/>
    <property type="project" value="TreeGrafter"/>
</dbReference>
<accession>A0A7R9J6I5</accession>
<proteinExistence type="predicted"/>
<sequence length="324" mass="35718">MIGGLTWRDISYWVELSFQTGNIIYVYGEMDDDGFYMGELDGVRGLVPSNFLTEAPADYGNGPSLRQQRSGHQDRGRPGSQGHGPGARGPPPPPRDGRMDPRDRRKAIVQVHDNGLSSIVDRRIVKNGNLAQPLYSDFVVLEGRWEYTKYTHDDVNDALKQSHACPTVPSQLEYRVDNYHQGVRGRGEHRGERRGGRGGGGWARGPPPPRDYRDEDYRDGTPQRRSEDLTGVPSELPTANSTGSQPNKAPPQISKPLKGVPAVVPDFVIPNNKESPSLPTGPKFPETPNLMQKFSEMTGGADTSVDNIISKGKELIFMKFGLGK</sequence>
<evidence type="ECO:0000313" key="5">
    <source>
        <dbReference type="EMBL" id="CAD7573574.1"/>
    </source>
</evidence>
<dbReference type="SUPFAM" id="SSF50044">
    <property type="entry name" value="SH3-domain"/>
    <property type="match status" value="1"/>
</dbReference>
<feature type="compositionally biased region" description="Polar residues" evidence="3">
    <location>
        <begin position="237"/>
        <end position="247"/>
    </location>
</feature>
<feature type="compositionally biased region" description="Basic and acidic residues" evidence="3">
    <location>
        <begin position="210"/>
        <end position="228"/>
    </location>
</feature>
<reference evidence="5" key="1">
    <citation type="submission" date="2020-11" db="EMBL/GenBank/DDBJ databases">
        <authorList>
            <person name="Tran Van P."/>
        </authorList>
    </citation>
    <scope>NUCLEOTIDE SEQUENCE</scope>
</reference>
<feature type="domain" description="SH3" evidence="4">
    <location>
        <begin position="1"/>
        <end position="57"/>
    </location>
</feature>
<dbReference type="AlphaFoldDB" id="A0A7R9J6I5"/>
<gene>
    <name evidence="5" type="ORF">TCMB3V08_LOCUS6209</name>
</gene>
<evidence type="ECO:0000256" key="3">
    <source>
        <dbReference type="SAM" id="MobiDB-lite"/>
    </source>
</evidence>
<organism evidence="5">
    <name type="scientific">Timema californicum</name>
    <name type="common">California timema</name>
    <name type="synonym">Walking stick</name>
    <dbReference type="NCBI Taxonomy" id="61474"/>
    <lineage>
        <taxon>Eukaryota</taxon>
        <taxon>Metazoa</taxon>
        <taxon>Ecdysozoa</taxon>
        <taxon>Arthropoda</taxon>
        <taxon>Hexapoda</taxon>
        <taxon>Insecta</taxon>
        <taxon>Pterygota</taxon>
        <taxon>Neoptera</taxon>
        <taxon>Polyneoptera</taxon>
        <taxon>Phasmatodea</taxon>
        <taxon>Timematodea</taxon>
        <taxon>Timematoidea</taxon>
        <taxon>Timematidae</taxon>
        <taxon>Timema</taxon>
    </lineage>
</organism>
<dbReference type="EMBL" id="OE181703">
    <property type="protein sequence ID" value="CAD7573574.1"/>
    <property type="molecule type" value="Genomic_DNA"/>
</dbReference>
<protein>
    <submittedName>
        <fullName evidence="5">(California timema) hypothetical protein</fullName>
    </submittedName>
</protein>
<dbReference type="PROSITE" id="PS50002">
    <property type="entry name" value="SH3"/>
    <property type="match status" value="1"/>
</dbReference>
<evidence type="ECO:0000259" key="4">
    <source>
        <dbReference type="PROSITE" id="PS50002"/>
    </source>
</evidence>
<keyword evidence="1 2" id="KW-0728">SH3 domain</keyword>
<evidence type="ECO:0000256" key="1">
    <source>
        <dbReference type="ARBA" id="ARBA00022443"/>
    </source>
</evidence>
<feature type="compositionally biased region" description="Basic and acidic residues" evidence="3">
    <location>
        <begin position="185"/>
        <end position="195"/>
    </location>
</feature>
<feature type="region of interest" description="Disordered" evidence="3">
    <location>
        <begin position="57"/>
        <end position="101"/>
    </location>
</feature>
<name>A0A7R9J6I5_TIMCA</name>
<feature type="region of interest" description="Disordered" evidence="3">
    <location>
        <begin position="178"/>
        <end position="258"/>
    </location>
</feature>
<dbReference type="PANTHER" id="PTHR14234:SF19">
    <property type="entry name" value="RIM-BINDING PROTEIN, ISOFORM F"/>
    <property type="match status" value="1"/>
</dbReference>
<dbReference type="InterPro" id="IPR036028">
    <property type="entry name" value="SH3-like_dom_sf"/>
</dbReference>
<dbReference type="GO" id="GO:0045202">
    <property type="term" value="C:synapse"/>
    <property type="evidence" value="ECO:0007669"/>
    <property type="project" value="GOC"/>
</dbReference>
<evidence type="ECO:0000256" key="2">
    <source>
        <dbReference type="PROSITE-ProRule" id="PRU00192"/>
    </source>
</evidence>
<dbReference type="InterPro" id="IPR001452">
    <property type="entry name" value="SH3_domain"/>
</dbReference>
<dbReference type="Pfam" id="PF07653">
    <property type="entry name" value="SH3_2"/>
    <property type="match status" value="1"/>
</dbReference>